<keyword evidence="1" id="KW-0489">Methyltransferase</keyword>
<protein>
    <submittedName>
        <fullName evidence="1">Methyltransferase domain-containing protein</fullName>
    </submittedName>
</protein>
<gene>
    <name evidence="1" type="ORF">K488DRAFT_78334</name>
</gene>
<sequence>MAYGSRSRWITEEDERYSRFLERRRALIGRLGPSFESFPSHGELYLLWDFFIPAFRCPHSTQRIGSLGDGGKWVCGIEVLAKQPKCVVYSFGISTDSSFEADVLLRAPGCEVWGYDYSVSGPPQFGPEISEDSHFPSRAHFHKWGLSGEDKHGPSDKPPMYTLRTLMELNGHDFVDILKIDVEGSEFDALSSFLETLPAGVPLPFGQLQIEIHAWDAHGDLPRFLTWWEALESAGLRPYWWEPNLLYVNNLHRRPDLAEYSFININGRNPLIVD</sequence>
<evidence type="ECO:0000313" key="2">
    <source>
        <dbReference type="Proteomes" id="UP000814128"/>
    </source>
</evidence>
<dbReference type="EMBL" id="MU273538">
    <property type="protein sequence ID" value="KAI0032697.1"/>
    <property type="molecule type" value="Genomic_DNA"/>
</dbReference>
<proteinExistence type="predicted"/>
<accession>A0ACB8QM17</accession>
<dbReference type="Proteomes" id="UP000814128">
    <property type="component" value="Unassembled WGS sequence"/>
</dbReference>
<organism evidence="1 2">
    <name type="scientific">Vararia minispora EC-137</name>
    <dbReference type="NCBI Taxonomy" id="1314806"/>
    <lineage>
        <taxon>Eukaryota</taxon>
        <taxon>Fungi</taxon>
        <taxon>Dikarya</taxon>
        <taxon>Basidiomycota</taxon>
        <taxon>Agaricomycotina</taxon>
        <taxon>Agaricomycetes</taxon>
        <taxon>Russulales</taxon>
        <taxon>Lachnocladiaceae</taxon>
        <taxon>Vararia</taxon>
    </lineage>
</organism>
<comment type="caution">
    <text evidence="1">The sequence shown here is derived from an EMBL/GenBank/DDBJ whole genome shotgun (WGS) entry which is preliminary data.</text>
</comment>
<evidence type="ECO:0000313" key="1">
    <source>
        <dbReference type="EMBL" id="KAI0032697.1"/>
    </source>
</evidence>
<keyword evidence="1" id="KW-0808">Transferase</keyword>
<keyword evidence="2" id="KW-1185">Reference proteome</keyword>
<name>A0ACB8QM17_9AGAM</name>
<reference evidence="1" key="2">
    <citation type="journal article" date="2022" name="New Phytol.">
        <title>Evolutionary transition to the ectomycorrhizal habit in the genomes of a hyperdiverse lineage of mushroom-forming fungi.</title>
        <authorList>
            <person name="Looney B."/>
            <person name="Miyauchi S."/>
            <person name="Morin E."/>
            <person name="Drula E."/>
            <person name="Courty P.E."/>
            <person name="Kohler A."/>
            <person name="Kuo A."/>
            <person name="LaButti K."/>
            <person name="Pangilinan J."/>
            <person name="Lipzen A."/>
            <person name="Riley R."/>
            <person name="Andreopoulos W."/>
            <person name="He G."/>
            <person name="Johnson J."/>
            <person name="Nolan M."/>
            <person name="Tritt A."/>
            <person name="Barry K.W."/>
            <person name="Grigoriev I.V."/>
            <person name="Nagy L.G."/>
            <person name="Hibbett D."/>
            <person name="Henrissat B."/>
            <person name="Matheny P.B."/>
            <person name="Labbe J."/>
            <person name="Martin F.M."/>
        </authorList>
    </citation>
    <scope>NUCLEOTIDE SEQUENCE</scope>
    <source>
        <strain evidence="1">EC-137</strain>
    </source>
</reference>
<reference evidence="1" key="1">
    <citation type="submission" date="2021-02" db="EMBL/GenBank/DDBJ databases">
        <authorList>
            <consortium name="DOE Joint Genome Institute"/>
            <person name="Ahrendt S."/>
            <person name="Looney B.P."/>
            <person name="Miyauchi S."/>
            <person name="Morin E."/>
            <person name="Drula E."/>
            <person name="Courty P.E."/>
            <person name="Chicoki N."/>
            <person name="Fauchery L."/>
            <person name="Kohler A."/>
            <person name="Kuo A."/>
            <person name="Labutti K."/>
            <person name="Pangilinan J."/>
            <person name="Lipzen A."/>
            <person name="Riley R."/>
            <person name="Andreopoulos W."/>
            <person name="He G."/>
            <person name="Johnson J."/>
            <person name="Barry K.W."/>
            <person name="Grigoriev I.V."/>
            <person name="Nagy L."/>
            <person name="Hibbett D."/>
            <person name="Henrissat B."/>
            <person name="Matheny P.B."/>
            <person name="Labbe J."/>
            <person name="Martin F."/>
        </authorList>
    </citation>
    <scope>NUCLEOTIDE SEQUENCE</scope>
    <source>
        <strain evidence="1">EC-137</strain>
    </source>
</reference>